<protein>
    <recommendedName>
        <fullName evidence="3">Pentatricopeptide repeat-containing protein</fullName>
    </recommendedName>
</protein>
<comment type="caution">
    <text evidence="2">The sequence shown here is derived from an EMBL/GenBank/DDBJ whole genome shotgun (WGS) entry which is preliminary data.</text>
</comment>
<feature type="region of interest" description="Disordered" evidence="1">
    <location>
        <begin position="158"/>
        <end position="183"/>
    </location>
</feature>
<dbReference type="AlphaFoldDB" id="A0A6L2MZ07"/>
<evidence type="ECO:0000313" key="2">
    <source>
        <dbReference type="EMBL" id="GEU77615.1"/>
    </source>
</evidence>
<feature type="compositionally biased region" description="Polar residues" evidence="1">
    <location>
        <begin position="163"/>
        <end position="178"/>
    </location>
</feature>
<dbReference type="EMBL" id="BKCJ010007510">
    <property type="protein sequence ID" value="GEU77615.1"/>
    <property type="molecule type" value="Genomic_DNA"/>
</dbReference>
<reference evidence="2" key="1">
    <citation type="journal article" date="2019" name="Sci. Rep.">
        <title>Draft genome of Tanacetum cinerariifolium, the natural source of mosquito coil.</title>
        <authorList>
            <person name="Yamashiro T."/>
            <person name="Shiraishi A."/>
            <person name="Satake H."/>
            <person name="Nakayama K."/>
        </authorList>
    </citation>
    <scope>NUCLEOTIDE SEQUENCE</scope>
</reference>
<organism evidence="2">
    <name type="scientific">Tanacetum cinerariifolium</name>
    <name type="common">Dalmatian daisy</name>
    <name type="synonym">Chrysanthemum cinerariifolium</name>
    <dbReference type="NCBI Taxonomy" id="118510"/>
    <lineage>
        <taxon>Eukaryota</taxon>
        <taxon>Viridiplantae</taxon>
        <taxon>Streptophyta</taxon>
        <taxon>Embryophyta</taxon>
        <taxon>Tracheophyta</taxon>
        <taxon>Spermatophyta</taxon>
        <taxon>Magnoliopsida</taxon>
        <taxon>eudicotyledons</taxon>
        <taxon>Gunneridae</taxon>
        <taxon>Pentapetalae</taxon>
        <taxon>asterids</taxon>
        <taxon>campanulids</taxon>
        <taxon>Asterales</taxon>
        <taxon>Asteraceae</taxon>
        <taxon>Asteroideae</taxon>
        <taxon>Anthemideae</taxon>
        <taxon>Anthemidinae</taxon>
        <taxon>Tanacetum</taxon>
    </lineage>
</organism>
<accession>A0A6L2MZ07</accession>
<evidence type="ECO:0000256" key="1">
    <source>
        <dbReference type="SAM" id="MobiDB-lite"/>
    </source>
</evidence>
<sequence>MLKFVFVLEEFARVLHVPCQGVCMFSNECSISSLPNCIDPNPSIYLPPIEYPKVETILSKNALSLSGNKDHPNVCMAYMLYCLSIQKPFNLAYYIAKRMESVTRSDVMVLPYGMLLTHLYRHVHTTHPYAISDNHHLVDHIMIPLTEWKVRRIMVDGKRPHPQTHSDSSLSPSPTQNQEENDPVDNYTLDPIFYMNQLPSIEGGESLEFKQTKGILKCFGYFLSNLGNKK</sequence>
<gene>
    <name evidence="2" type="ORF">Tci_049593</name>
</gene>
<proteinExistence type="predicted"/>
<name>A0A6L2MZ07_TANCI</name>
<evidence type="ECO:0008006" key="3">
    <source>
        <dbReference type="Google" id="ProtNLM"/>
    </source>
</evidence>